<evidence type="ECO:0000313" key="14">
    <source>
        <dbReference type="EMBL" id="KIZ06223.1"/>
    </source>
</evidence>
<protein>
    <recommendedName>
        <fullName evidence="11">S-acyltransferase</fullName>
        <ecNumber evidence="11">2.3.1.225</ecNumber>
    </recommendedName>
    <alternativeName>
        <fullName evidence="11">Palmitoyltransferase</fullName>
    </alternativeName>
</protein>
<dbReference type="InterPro" id="IPR039859">
    <property type="entry name" value="PFA4/ZDH16/20/ERF2-like"/>
</dbReference>
<proteinExistence type="inferred from homology"/>
<organism evidence="14 15">
    <name type="scientific">Monoraphidium neglectum</name>
    <dbReference type="NCBI Taxonomy" id="145388"/>
    <lineage>
        <taxon>Eukaryota</taxon>
        <taxon>Viridiplantae</taxon>
        <taxon>Chlorophyta</taxon>
        <taxon>core chlorophytes</taxon>
        <taxon>Chlorophyceae</taxon>
        <taxon>CS clade</taxon>
        <taxon>Sphaeropleales</taxon>
        <taxon>Selenastraceae</taxon>
        <taxon>Monoraphidium</taxon>
    </lineage>
</organism>
<evidence type="ECO:0000256" key="3">
    <source>
        <dbReference type="ARBA" id="ARBA00022679"/>
    </source>
</evidence>
<evidence type="ECO:0000256" key="9">
    <source>
        <dbReference type="ARBA" id="ARBA00023315"/>
    </source>
</evidence>
<feature type="compositionally biased region" description="Gly residues" evidence="12">
    <location>
        <begin position="295"/>
        <end position="314"/>
    </location>
</feature>
<dbReference type="RefSeq" id="XP_013905242.1">
    <property type="nucleotide sequence ID" value="XM_014049788.1"/>
</dbReference>
<feature type="compositionally biased region" description="Basic and acidic residues" evidence="12">
    <location>
        <begin position="240"/>
        <end position="253"/>
    </location>
</feature>
<feature type="region of interest" description="Disordered" evidence="12">
    <location>
        <begin position="230"/>
        <end position="327"/>
    </location>
</feature>
<dbReference type="PANTHER" id="PTHR22883:SF43">
    <property type="entry name" value="PALMITOYLTRANSFERASE APP"/>
    <property type="match status" value="1"/>
</dbReference>
<dbReference type="EMBL" id="KK100399">
    <property type="protein sequence ID" value="KIZ06223.1"/>
    <property type="molecule type" value="Genomic_DNA"/>
</dbReference>
<feature type="compositionally biased region" description="Low complexity" evidence="12">
    <location>
        <begin position="389"/>
        <end position="412"/>
    </location>
</feature>
<evidence type="ECO:0000256" key="5">
    <source>
        <dbReference type="ARBA" id="ARBA00022989"/>
    </source>
</evidence>
<evidence type="ECO:0000256" key="8">
    <source>
        <dbReference type="ARBA" id="ARBA00023288"/>
    </source>
</evidence>
<reference evidence="14 15" key="1">
    <citation type="journal article" date="2013" name="BMC Genomics">
        <title>Reconstruction of the lipid metabolism for the microalga Monoraphidium neglectum from its genome sequence reveals characteristics suitable for biofuel production.</title>
        <authorList>
            <person name="Bogen C."/>
            <person name="Al-Dilaimi A."/>
            <person name="Albersmeier A."/>
            <person name="Wichmann J."/>
            <person name="Grundmann M."/>
            <person name="Rupp O."/>
            <person name="Lauersen K.J."/>
            <person name="Blifernez-Klassen O."/>
            <person name="Kalinowski J."/>
            <person name="Goesmann A."/>
            <person name="Mussgnug J.H."/>
            <person name="Kruse O."/>
        </authorList>
    </citation>
    <scope>NUCLEOTIDE SEQUENCE [LARGE SCALE GENOMIC DNA]</scope>
    <source>
        <strain evidence="14 15">SAG 48.87</strain>
    </source>
</reference>
<comment type="subcellular location">
    <subcellularLocation>
        <location evidence="1">Endomembrane system</location>
        <topology evidence="1">Multi-pass membrane protein</topology>
    </subcellularLocation>
</comment>
<comment type="similarity">
    <text evidence="2 11">Belongs to the DHHC palmitoyltransferase family.</text>
</comment>
<feature type="transmembrane region" description="Helical" evidence="11">
    <location>
        <begin position="131"/>
        <end position="157"/>
    </location>
</feature>
<dbReference type="InterPro" id="IPR001594">
    <property type="entry name" value="Palmitoyltrfase_DHHC"/>
</dbReference>
<dbReference type="KEGG" id="mng:MNEG_1735"/>
<accession>A0A0D2K7M9</accession>
<feature type="transmembrane region" description="Helical" evidence="11">
    <location>
        <begin position="95"/>
        <end position="119"/>
    </location>
</feature>
<keyword evidence="6 11" id="KW-0472">Membrane</keyword>
<dbReference type="GO" id="GO:0006612">
    <property type="term" value="P:protein targeting to membrane"/>
    <property type="evidence" value="ECO:0007669"/>
    <property type="project" value="TreeGrafter"/>
</dbReference>
<evidence type="ECO:0000313" key="15">
    <source>
        <dbReference type="Proteomes" id="UP000054498"/>
    </source>
</evidence>
<evidence type="ECO:0000256" key="6">
    <source>
        <dbReference type="ARBA" id="ARBA00023136"/>
    </source>
</evidence>
<keyword evidence="5 11" id="KW-1133">Transmembrane helix</keyword>
<dbReference type="AlphaFoldDB" id="A0A0D2K7M9"/>
<name>A0A0D2K7M9_9CHLO</name>
<evidence type="ECO:0000259" key="13">
    <source>
        <dbReference type="Pfam" id="PF01529"/>
    </source>
</evidence>
<evidence type="ECO:0000256" key="7">
    <source>
        <dbReference type="ARBA" id="ARBA00023139"/>
    </source>
</evidence>
<comment type="catalytic activity">
    <reaction evidence="10 11">
        <text>L-cysteinyl-[protein] + hexadecanoyl-CoA = S-hexadecanoyl-L-cysteinyl-[protein] + CoA</text>
        <dbReference type="Rhea" id="RHEA:36683"/>
        <dbReference type="Rhea" id="RHEA-COMP:10131"/>
        <dbReference type="Rhea" id="RHEA-COMP:11032"/>
        <dbReference type="ChEBI" id="CHEBI:29950"/>
        <dbReference type="ChEBI" id="CHEBI:57287"/>
        <dbReference type="ChEBI" id="CHEBI:57379"/>
        <dbReference type="ChEBI" id="CHEBI:74151"/>
        <dbReference type="EC" id="2.3.1.225"/>
    </reaction>
</comment>
<evidence type="ECO:0000256" key="2">
    <source>
        <dbReference type="ARBA" id="ARBA00008574"/>
    </source>
</evidence>
<evidence type="ECO:0000256" key="12">
    <source>
        <dbReference type="SAM" id="MobiDB-lite"/>
    </source>
</evidence>
<evidence type="ECO:0000256" key="4">
    <source>
        <dbReference type="ARBA" id="ARBA00022692"/>
    </source>
</evidence>
<dbReference type="PANTHER" id="PTHR22883">
    <property type="entry name" value="ZINC FINGER DHHC DOMAIN CONTAINING PROTEIN"/>
    <property type="match status" value="1"/>
</dbReference>
<feature type="region of interest" description="Disordered" evidence="12">
    <location>
        <begin position="374"/>
        <end position="427"/>
    </location>
</feature>
<keyword evidence="9 11" id="KW-0012">Acyltransferase</keyword>
<dbReference type="Proteomes" id="UP000054498">
    <property type="component" value="Unassembled WGS sequence"/>
</dbReference>
<dbReference type="GO" id="GO:0005794">
    <property type="term" value="C:Golgi apparatus"/>
    <property type="evidence" value="ECO:0007669"/>
    <property type="project" value="TreeGrafter"/>
</dbReference>
<evidence type="ECO:0000256" key="11">
    <source>
        <dbReference type="RuleBase" id="RU079119"/>
    </source>
</evidence>
<feature type="domain" description="Palmitoyltransferase DHHC" evidence="13">
    <location>
        <begin position="50"/>
        <end position="180"/>
    </location>
</feature>
<evidence type="ECO:0000256" key="10">
    <source>
        <dbReference type="ARBA" id="ARBA00048048"/>
    </source>
</evidence>
<keyword evidence="7" id="KW-0564">Palmitate</keyword>
<keyword evidence="15" id="KW-1185">Reference proteome</keyword>
<feature type="compositionally biased region" description="Low complexity" evidence="12">
    <location>
        <begin position="230"/>
        <end position="239"/>
    </location>
</feature>
<keyword evidence="4 11" id="KW-0812">Transmembrane</keyword>
<dbReference type="OrthoDB" id="4096362at2759"/>
<dbReference type="GO" id="GO:0019706">
    <property type="term" value="F:protein-cysteine S-palmitoyltransferase activity"/>
    <property type="evidence" value="ECO:0007669"/>
    <property type="project" value="UniProtKB-EC"/>
</dbReference>
<dbReference type="EC" id="2.3.1.225" evidence="11"/>
<gene>
    <name evidence="14" type="ORF">MNEG_1735</name>
</gene>
<keyword evidence="8" id="KW-0449">Lipoprotein</keyword>
<dbReference type="Pfam" id="PF01529">
    <property type="entry name" value="DHHC"/>
    <property type="match status" value="1"/>
</dbReference>
<dbReference type="GeneID" id="25734613"/>
<keyword evidence="3 11" id="KW-0808">Transferase</keyword>
<dbReference type="PROSITE" id="PS50216">
    <property type="entry name" value="DHHC"/>
    <property type="match status" value="1"/>
</dbReference>
<dbReference type="GO" id="GO:0005783">
    <property type="term" value="C:endoplasmic reticulum"/>
    <property type="evidence" value="ECO:0007669"/>
    <property type="project" value="TreeGrafter"/>
</dbReference>
<sequence length="427" mass="46584">MPATCVSWLLMTACRDPGVLPRQEPDEEWLSGRKPRTKEVVVNGHPVQVRYNDTCHFYQPPRAHHCSVNDNCIERFDHHCPWVGTTIGQRNYRTFLLFIYGTTIYIMWTFGISLWSFWIKARDLKAAGKSIEILTIIAANPAGVALCVLCFIFFWFVGGLSGFHTFLVGTNQTTYENFSNQRRHNQGSVTNPYDLGLFRNCANVWCTKVPPSKIDFRAFVGEARKAQAAASQRSLQADSQRLDSQRTNAEDSQRSNVVEGSFPSYIASGPFEGGEPRVGDSRTPSAARSAALVGAGVGGGSITSGGTPRGGGSMGQPASRQGSLVGPDGSSAFFQGAAAAAADAAAAGSSAGRGVAALAPERISIEMPRSVVVSRPLTDAEHQQRWRRQQAQQQQQQPPALQQQQHLVQQPYQPRPGHLRTQRQEAG</sequence>
<feature type="compositionally biased region" description="Low complexity" evidence="12">
    <location>
        <begin position="284"/>
        <end position="294"/>
    </location>
</feature>
<evidence type="ECO:0000256" key="1">
    <source>
        <dbReference type="ARBA" id="ARBA00004127"/>
    </source>
</evidence>
<comment type="domain">
    <text evidence="11">The DHHC domain is required for palmitoyltransferase activity.</text>
</comment>